<dbReference type="PANTHER" id="PTHR34039">
    <property type="entry name" value="UPF0102 PROTEIN YRAN"/>
    <property type="match status" value="1"/>
</dbReference>
<name>A0ABY6J657_9BACT</name>
<sequence>MASHHELGKKGEALAAAFLRGKGHRVLHTNWRWGKKEIDIISEHERLIIFTEVKTRSSSLFGWPEEAVDVHKSDLLQRAASRYLEQYDHEPLDIRFDIIAITFSSEENYELLHLVDAIS</sequence>
<accession>A0ABY6J657</accession>
<dbReference type="InterPro" id="IPR011856">
    <property type="entry name" value="tRNA_endonuc-like_dom_sf"/>
</dbReference>
<dbReference type="HAMAP" id="MF_00048">
    <property type="entry name" value="UPF0102"/>
    <property type="match status" value="1"/>
</dbReference>
<dbReference type="EMBL" id="CP107006">
    <property type="protein sequence ID" value="UYQ95097.1"/>
    <property type="molecule type" value="Genomic_DNA"/>
</dbReference>
<comment type="similarity">
    <text evidence="1 2">Belongs to the UPF0102 family.</text>
</comment>
<dbReference type="CDD" id="cd20736">
    <property type="entry name" value="PoNe_Nuclease"/>
    <property type="match status" value="1"/>
</dbReference>
<evidence type="ECO:0000313" key="3">
    <source>
        <dbReference type="EMBL" id="UYQ95097.1"/>
    </source>
</evidence>
<dbReference type="RefSeq" id="WP_244837875.1">
    <property type="nucleotide sequence ID" value="NZ_CP107006.1"/>
</dbReference>
<dbReference type="PANTHER" id="PTHR34039:SF1">
    <property type="entry name" value="UPF0102 PROTEIN YRAN"/>
    <property type="match status" value="1"/>
</dbReference>
<dbReference type="NCBIfam" id="NF009150">
    <property type="entry name" value="PRK12497.1-3"/>
    <property type="match status" value="1"/>
</dbReference>
<proteinExistence type="inferred from homology"/>
<reference evidence="3" key="1">
    <citation type="submission" date="2022-10" db="EMBL/GenBank/DDBJ databases">
        <title>Chitinophaga sp. nov., isolated from soil.</title>
        <authorList>
            <person name="Jeon C.O."/>
        </authorList>
    </citation>
    <scope>NUCLEOTIDE SEQUENCE</scope>
    <source>
        <strain evidence="3">R8</strain>
    </source>
</reference>
<evidence type="ECO:0000256" key="2">
    <source>
        <dbReference type="HAMAP-Rule" id="MF_00048"/>
    </source>
</evidence>
<dbReference type="SUPFAM" id="SSF52980">
    <property type="entry name" value="Restriction endonuclease-like"/>
    <property type="match status" value="1"/>
</dbReference>
<dbReference type="InterPro" id="IPR011335">
    <property type="entry name" value="Restrct_endonuc-II-like"/>
</dbReference>
<protein>
    <recommendedName>
        <fullName evidence="2">UPF0102 protein MKQ68_08310</fullName>
    </recommendedName>
</protein>
<dbReference type="Pfam" id="PF02021">
    <property type="entry name" value="UPF0102"/>
    <property type="match status" value="1"/>
</dbReference>
<organism evidence="3 4">
    <name type="scientific">Chitinophaga horti</name>
    <dbReference type="NCBI Taxonomy" id="2920382"/>
    <lineage>
        <taxon>Bacteria</taxon>
        <taxon>Pseudomonadati</taxon>
        <taxon>Bacteroidota</taxon>
        <taxon>Chitinophagia</taxon>
        <taxon>Chitinophagales</taxon>
        <taxon>Chitinophagaceae</taxon>
        <taxon>Chitinophaga</taxon>
    </lineage>
</organism>
<dbReference type="NCBIfam" id="TIGR00252">
    <property type="entry name" value="YraN family protein"/>
    <property type="match status" value="1"/>
</dbReference>
<dbReference type="Proteomes" id="UP001162741">
    <property type="component" value="Chromosome"/>
</dbReference>
<gene>
    <name evidence="3" type="ORF">MKQ68_08310</name>
</gene>
<dbReference type="Gene3D" id="3.40.1350.10">
    <property type="match status" value="1"/>
</dbReference>
<dbReference type="InterPro" id="IPR003509">
    <property type="entry name" value="UPF0102_YraN-like"/>
</dbReference>
<keyword evidence="4" id="KW-1185">Reference proteome</keyword>
<evidence type="ECO:0000256" key="1">
    <source>
        <dbReference type="ARBA" id="ARBA00006738"/>
    </source>
</evidence>
<evidence type="ECO:0000313" key="4">
    <source>
        <dbReference type="Proteomes" id="UP001162741"/>
    </source>
</evidence>